<evidence type="ECO:0000313" key="10">
    <source>
        <dbReference type="Proteomes" id="UP000015101"/>
    </source>
</evidence>
<dbReference type="CTD" id="20207372"/>
<evidence type="ECO:0000256" key="2">
    <source>
        <dbReference type="ARBA" id="ARBA00006972"/>
    </source>
</evidence>
<feature type="domain" description="AP complex mu/sigma subunit" evidence="7">
    <location>
        <begin position="1"/>
        <end position="140"/>
    </location>
</feature>
<dbReference type="GO" id="GO:0016192">
    <property type="term" value="P:vesicle-mediated transport"/>
    <property type="evidence" value="ECO:0000318"/>
    <property type="project" value="GO_Central"/>
</dbReference>
<dbReference type="PIRSF" id="PIRSF015588">
    <property type="entry name" value="AP_complex_sigma"/>
    <property type="match status" value="1"/>
</dbReference>
<name>T1FEX3_HELRO</name>
<dbReference type="GeneID" id="20207372"/>
<dbReference type="InterPro" id="IPR022775">
    <property type="entry name" value="AP_mu_sigma_su"/>
</dbReference>
<evidence type="ECO:0000259" key="7">
    <source>
        <dbReference type="Pfam" id="PF01217"/>
    </source>
</evidence>
<dbReference type="GO" id="GO:0012505">
    <property type="term" value="C:endomembrane system"/>
    <property type="evidence" value="ECO:0007669"/>
    <property type="project" value="UniProtKB-SubCell"/>
</dbReference>
<keyword evidence="5 6" id="KW-0472">Membrane</keyword>
<dbReference type="OMA" id="PIQLVDK"/>
<dbReference type="Gene3D" id="3.30.450.60">
    <property type="match status" value="1"/>
</dbReference>
<reference evidence="8 10" key="2">
    <citation type="journal article" date="2013" name="Nature">
        <title>Insights into bilaterian evolution from three spiralian genomes.</title>
        <authorList>
            <person name="Simakov O."/>
            <person name="Marletaz F."/>
            <person name="Cho S.J."/>
            <person name="Edsinger-Gonzales E."/>
            <person name="Havlak P."/>
            <person name="Hellsten U."/>
            <person name="Kuo D.H."/>
            <person name="Larsson T."/>
            <person name="Lv J."/>
            <person name="Arendt D."/>
            <person name="Savage R."/>
            <person name="Osoegawa K."/>
            <person name="de Jong P."/>
            <person name="Grimwood J."/>
            <person name="Chapman J.A."/>
            <person name="Shapiro H."/>
            <person name="Aerts A."/>
            <person name="Otillar R.P."/>
            <person name="Terry A.Y."/>
            <person name="Boore J.L."/>
            <person name="Grigoriev I.V."/>
            <person name="Lindberg D.R."/>
            <person name="Seaver E.C."/>
            <person name="Weisblat D.A."/>
            <person name="Putnam N.H."/>
            <person name="Rokhsar D.S."/>
        </authorList>
    </citation>
    <scope>NUCLEOTIDE SEQUENCE</scope>
</reference>
<dbReference type="Proteomes" id="UP000015101">
    <property type="component" value="Unassembled WGS sequence"/>
</dbReference>
<dbReference type="SUPFAM" id="SSF64356">
    <property type="entry name" value="SNARE-like"/>
    <property type="match status" value="1"/>
</dbReference>
<dbReference type="PANTHER" id="PTHR11753">
    <property type="entry name" value="ADAPTOR COMPLEXES SMALL SUBUNIT FAMILY"/>
    <property type="match status" value="1"/>
</dbReference>
<keyword evidence="10" id="KW-1185">Reference proteome</keyword>
<dbReference type="Pfam" id="PF01217">
    <property type="entry name" value="Clat_adaptor_s"/>
    <property type="match status" value="1"/>
</dbReference>
<evidence type="ECO:0000313" key="9">
    <source>
        <dbReference type="EnsemblMetazoa" id="HelroP179596"/>
    </source>
</evidence>
<gene>
    <name evidence="9" type="primary">20207372</name>
    <name evidence="8" type="ORF">HELRODRAFT_179596</name>
</gene>
<dbReference type="EMBL" id="KB097536">
    <property type="protein sequence ID" value="ESN95258.1"/>
    <property type="molecule type" value="Genomic_DNA"/>
</dbReference>
<dbReference type="InParanoid" id="T1FEX3"/>
<dbReference type="KEGG" id="hro:HELRODRAFT_179596"/>
<keyword evidence="3 6" id="KW-0813">Transport</keyword>
<keyword evidence="4 6" id="KW-0653">Protein transport</keyword>
<reference evidence="10" key="1">
    <citation type="submission" date="2012-12" db="EMBL/GenBank/DDBJ databases">
        <authorList>
            <person name="Hellsten U."/>
            <person name="Grimwood J."/>
            <person name="Chapman J.A."/>
            <person name="Shapiro H."/>
            <person name="Aerts A."/>
            <person name="Otillar R.P."/>
            <person name="Terry A.Y."/>
            <person name="Boore J.L."/>
            <person name="Simakov O."/>
            <person name="Marletaz F."/>
            <person name="Cho S.-J."/>
            <person name="Edsinger-Gonzales E."/>
            <person name="Havlak P."/>
            <person name="Kuo D.-H."/>
            <person name="Larsson T."/>
            <person name="Lv J."/>
            <person name="Arendt D."/>
            <person name="Savage R."/>
            <person name="Osoegawa K."/>
            <person name="de Jong P."/>
            <person name="Lindberg D.R."/>
            <person name="Seaver E.C."/>
            <person name="Weisblat D.A."/>
            <person name="Putnam N.H."/>
            <person name="Grigoriev I.V."/>
            <person name="Rokhsar D.S."/>
        </authorList>
    </citation>
    <scope>NUCLEOTIDE SEQUENCE</scope>
</reference>
<accession>T1FEX3</accession>
<dbReference type="InterPro" id="IPR016635">
    <property type="entry name" value="AP_complex_ssu"/>
</dbReference>
<dbReference type="OrthoDB" id="371463at2759"/>
<dbReference type="InterPro" id="IPR011012">
    <property type="entry name" value="Longin-like_dom_sf"/>
</dbReference>
<evidence type="ECO:0000256" key="5">
    <source>
        <dbReference type="ARBA" id="ARBA00023136"/>
    </source>
</evidence>
<evidence type="ECO:0000313" key="8">
    <source>
        <dbReference type="EMBL" id="ESN95258.1"/>
    </source>
</evidence>
<evidence type="ECO:0000256" key="3">
    <source>
        <dbReference type="ARBA" id="ARBA00022448"/>
    </source>
</evidence>
<evidence type="ECO:0000256" key="1">
    <source>
        <dbReference type="ARBA" id="ARBA00004308"/>
    </source>
</evidence>
<dbReference type="EnsemblMetazoa" id="HelroT179596">
    <property type="protein sequence ID" value="HelroP179596"/>
    <property type="gene ID" value="HelroG179596"/>
</dbReference>
<dbReference type="AlphaFoldDB" id="T1FEX3"/>
<dbReference type="EMBL" id="AMQM01006890">
    <property type="status" value="NOT_ANNOTATED_CDS"/>
    <property type="molecule type" value="Genomic_DNA"/>
</dbReference>
<reference evidence="9" key="3">
    <citation type="submission" date="2015-06" db="UniProtKB">
        <authorList>
            <consortium name="EnsemblMetazoa"/>
        </authorList>
    </citation>
    <scope>IDENTIFICATION</scope>
</reference>
<proteinExistence type="inferred from homology"/>
<comment type="similarity">
    <text evidence="2 6">Belongs to the adaptor complexes small subunit family.</text>
</comment>
<dbReference type="STRING" id="6412.T1FEX3"/>
<dbReference type="HOGENOM" id="CLU_061221_2_2_1"/>
<evidence type="ECO:0000256" key="6">
    <source>
        <dbReference type="PIRNR" id="PIRNR015588"/>
    </source>
</evidence>
<protein>
    <recommendedName>
        <fullName evidence="6">AP complex subunit sigma</fullName>
    </recommendedName>
</protein>
<evidence type="ECO:0000256" key="4">
    <source>
        <dbReference type="ARBA" id="ARBA00022927"/>
    </source>
</evidence>
<sequence length="146" mass="17201">MINYILIVNRLGQPRLRKYFNSSLFSPSETNSDLRDVIKLSLGRDQKLATCFKYKNEKILCRKYFNLLVIVSIDDFENEIAIYEFIHMYMSTLNDYFNNKLLMMSTDKCHMILEEIVSNNGRVVNSTKDHILSTIRVLETFENQPT</sequence>
<dbReference type="GO" id="GO:0006886">
    <property type="term" value="P:intracellular protein transport"/>
    <property type="evidence" value="ECO:0007669"/>
    <property type="project" value="UniProtKB-UniRule"/>
</dbReference>
<dbReference type="eggNOG" id="KOG0934">
    <property type="taxonomic scope" value="Eukaryota"/>
</dbReference>
<organism evidence="9 10">
    <name type="scientific">Helobdella robusta</name>
    <name type="common">Californian leech</name>
    <dbReference type="NCBI Taxonomy" id="6412"/>
    <lineage>
        <taxon>Eukaryota</taxon>
        <taxon>Metazoa</taxon>
        <taxon>Spiralia</taxon>
        <taxon>Lophotrochozoa</taxon>
        <taxon>Annelida</taxon>
        <taxon>Clitellata</taxon>
        <taxon>Hirudinea</taxon>
        <taxon>Rhynchobdellida</taxon>
        <taxon>Glossiphoniidae</taxon>
        <taxon>Helobdella</taxon>
    </lineage>
</organism>
<dbReference type="RefSeq" id="XP_009026660.1">
    <property type="nucleotide sequence ID" value="XM_009028412.1"/>
</dbReference>
<comment type="subcellular location">
    <subcellularLocation>
        <location evidence="1">Endomembrane system</location>
    </subcellularLocation>
</comment>